<dbReference type="InterPro" id="IPR027417">
    <property type="entry name" value="P-loop_NTPase"/>
</dbReference>
<evidence type="ECO:0000256" key="12">
    <source>
        <dbReference type="RuleBase" id="RU003784"/>
    </source>
</evidence>
<gene>
    <name evidence="10 14" type="primary">miaA</name>
    <name evidence="14" type="ORF">WMO45_04605</name>
</gene>
<feature type="site" description="Interaction with substrate tRNA" evidence="10">
    <location>
        <position position="125"/>
    </location>
</feature>
<comment type="cofactor">
    <cofactor evidence="1 10">
        <name>Mg(2+)</name>
        <dbReference type="ChEBI" id="CHEBI:18420"/>
    </cofactor>
</comment>
<dbReference type="Pfam" id="PF01715">
    <property type="entry name" value="IPPT"/>
    <property type="match status" value="1"/>
</dbReference>
<dbReference type="SUPFAM" id="SSF52540">
    <property type="entry name" value="P-loop containing nucleoside triphosphate hydrolases"/>
    <property type="match status" value="1"/>
</dbReference>
<dbReference type="HAMAP" id="MF_00185">
    <property type="entry name" value="IPP_trans"/>
    <property type="match status" value="1"/>
</dbReference>
<evidence type="ECO:0000313" key="14">
    <source>
        <dbReference type="EMBL" id="MEQ2455794.1"/>
    </source>
</evidence>
<dbReference type="PANTHER" id="PTHR11088">
    <property type="entry name" value="TRNA DIMETHYLALLYLTRANSFERASE"/>
    <property type="match status" value="1"/>
</dbReference>
<keyword evidence="5 10" id="KW-0819">tRNA processing</keyword>
<evidence type="ECO:0000256" key="11">
    <source>
        <dbReference type="RuleBase" id="RU003783"/>
    </source>
</evidence>
<evidence type="ECO:0000256" key="2">
    <source>
        <dbReference type="ARBA" id="ARBA00003213"/>
    </source>
</evidence>
<comment type="function">
    <text evidence="2 10 12">Catalyzes the transfer of a dimethylallyl group onto the adenine at position 37 in tRNAs that read codons beginning with uridine, leading to the formation of N6-(dimethylallyl)adenosine (i(6)A).</text>
</comment>
<evidence type="ECO:0000256" key="10">
    <source>
        <dbReference type="HAMAP-Rule" id="MF_00185"/>
    </source>
</evidence>
<comment type="catalytic activity">
    <reaction evidence="9 10 11">
        <text>adenosine(37) in tRNA + dimethylallyl diphosphate = N(6)-dimethylallyladenosine(37) in tRNA + diphosphate</text>
        <dbReference type="Rhea" id="RHEA:26482"/>
        <dbReference type="Rhea" id="RHEA-COMP:10162"/>
        <dbReference type="Rhea" id="RHEA-COMP:10375"/>
        <dbReference type="ChEBI" id="CHEBI:33019"/>
        <dbReference type="ChEBI" id="CHEBI:57623"/>
        <dbReference type="ChEBI" id="CHEBI:74411"/>
        <dbReference type="ChEBI" id="CHEBI:74415"/>
        <dbReference type="EC" id="2.5.1.75"/>
    </reaction>
</comment>
<dbReference type="GO" id="GO:0052381">
    <property type="term" value="F:tRNA dimethylallyltransferase activity"/>
    <property type="evidence" value="ECO:0007669"/>
    <property type="project" value="UniProtKB-EC"/>
</dbReference>
<evidence type="ECO:0000256" key="1">
    <source>
        <dbReference type="ARBA" id="ARBA00001946"/>
    </source>
</evidence>
<dbReference type="PANTHER" id="PTHR11088:SF60">
    <property type="entry name" value="TRNA DIMETHYLALLYLTRANSFERASE"/>
    <property type="match status" value="1"/>
</dbReference>
<reference evidence="14 15" key="1">
    <citation type="submission" date="2024-03" db="EMBL/GenBank/DDBJ databases">
        <title>Human intestinal bacterial collection.</title>
        <authorList>
            <person name="Pauvert C."/>
            <person name="Hitch T.C.A."/>
            <person name="Clavel T."/>
        </authorList>
    </citation>
    <scope>NUCLEOTIDE SEQUENCE [LARGE SCALE GENOMIC DNA]</scope>
    <source>
        <strain evidence="14 15">CLA-AP-H34</strain>
    </source>
</reference>
<protein>
    <recommendedName>
        <fullName evidence="10">tRNA dimethylallyltransferase</fullName>
        <ecNumber evidence="10">2.5.1.75</ecNumber>
    </recommendedName>
    <alternativeName>
        <fullName evidence="10">Dimethylallyl diphosphate:tRNA dimethylallyltransferase</fullName>
        <shortName evidence="10">DMAPP:tRNA dimethylallyltransferase</shortName>
        <shortName evidence="10">DMATase</shortName>
    </alternativeName>
    <alternativeName>
        <fullName evidence="10">Isopentenyl-diphosphate:tRNA isopentenyltransferase</fullName>
        <shortName evidence="10">IPP transferase</shortName>
        <shortName evidence="10">IPPT</shortName>
        <shortName evidence="10">IPTase</shortName>
    </alternativeName>
</protein>
<accession>A0ABV1EMG8</accession>
<comment type="caution">
    <text evidence="10">Lacks conserved residue(s) required for the propagation of feature annotation.</text>
</comment>
<evidence type="ECO:0000256" key="8">
    <source>
        <dbReference type="ARBA" id="ARBA00022842"/>
    </source>
</evidence>
<comment type="similarity">
    <text evidence="3 10 13">Belongs to the IPP transferase family.</text>
</comment>
<feature type="binding site" evidence="10">
    <location>
        <begin position="11"/>
        <end position="18"/>
    </location>
    <ligand>
        <name>ATP</name>
        <dbReference type="ChEBI" id="CHEBI:30616"/>
    </ligand>
</feature>
<evidence type="ECO:0000313" key="15">
    <source>
        <dbReference type="Proteomes" id="UP001440599"/>
    </source>
</evidence>
<evidence type="ECO:0000256" key="7">
    <source>
        <dbReference type="ARBA" id="ARBA00022840"/>
    </source>
</evidence>
<evidence type="ECO:0000256" key="6">
    <source>
        <dbReference type="ARBA" id="ARBA00022741"/>
    </source>
</evidence>
<organism evidence="14 15">
    <name type="scientific">Flavonifractor hominis</name>
    <dbReference type="NCBI Taxonomy" id="3133178"/>
    <lineage>
        <taxon>Bacteria</taxon>
        <taxon>Bacillati</taxon>
        <taxon>Bacillota</taxon>
        <taxon>Clostridia</taxon>
        <taxon>Eubacteriales</taxon>
        <taxon>Oscillospiraceae</taxon>
        <taxon>Flavonifractor</taxon>
    </lineage>
</organism>
<proteinExistence type="inferred from homology"/>
<dbReference type="RefSeq" id="WP_349139394.1">
    <property type="nucleotide sequence ID" value="NZ_JBBMFT010000002.1"/>
</dbReference>
<evidence type="ECO:0000256" key="9">
    <source>
        <dbReference type="ARBA" id="ARBA00049563"/>
    </source>
</evidence>
<evidence type="ECO:0000256" key="3">
    <source>
        <dbReference type="ARBA" id="ARBA00005842"/>
    </source>
</evidence>
<name>A0ABV1EMG8_9FIRM</name>
<keyword evidence="6 10" id="KW-0547">Nucleotide-binding</keyword>
<keyword evidence="7 10" id="KW-0067">ATP-binding</keyword>
<comment type="subunit">
    <text evidence="10">Monomer.</text>
</comment>
<feature type="site" description="Interaction with substrate tRNA" evidence="10">
    <location>
        <position position="102"/>
    </location>
</feature>
<dbReference type="InterPro" id="IPR018022">
    <property type="entry name" value="IPT"/>
</dbReference>
<feature type="region of interest" description="Interaction with substrate tRNA" evidence="10">
    <location>
        <begin position="36"/>
        <end position="39"/>
    </location>
</feature>
<feature type="binding site" evidence="10">
    <location>
        <begin position="13"/>
        <end position="18"/>
    </location>
    <ligand>
        <name>substrate</name>
    </ligand>
</feature>
<keyword evidence="4 10" id="KW-0808">Transferase</keyword>
<dbReference type="EC" id="2.5.1.75" evidence="10"/>
<keyword evidence="8 10" id="KW-0460">Magnesium</keyword>
<sequence length="299" mass="33121">MPLPKLIVVLGTTACGKSGLGVDLAKCFDGEIVSADSRQVYRGLDLGTGKVTAEEMQGVPHHLLDVAEPNETYSVADFQTAAYAAIDGILARGKIPFLVGGTGLYVRAVTEGFVFNDVRPDPELRAQLEGKSTQELYALLRERTGVTLTGGEEQNRHRLVRALEKSFAGPLDTPPAQPRYHCLQLGVTYPRETVCQRIDQRLEARIDAGMIEEVAALRQAGASDAFLERLGLEYRYILWYLTGRIPTLDGLKDELGRAIKRFAKRQMVWFRRDHGVLWLDMEGDFLAQAQQAVADFLAE</sequence>
<evidence type="ECO:0000256" key="5">
    <source>
        <dbReference type="ARBA" id="ARBA00022694"/>
    </source>
</evidence>
<dbReference type="InterPro" id="IPR039657">
    <property type="entry name" value="Dimethylallyltransferase"/>
</dbReference>
<dbReference type="NCBIfam" id="TIGR00174">
    <property type="entry name" value="miaA"/>
    <property type="match status" value="1"/>
</dbReference>
<dbReference type="Gene3D" id="3.40.50.300">
    <property type="entry name" value="P-loop containing nucleotide triphosphate hydrolases"/>
    <property type="match status" value="1"/>
</dbReference>
<keyword evidence="15" id="KW-1185">Reference proteome</keyword>
<dbReference type="EMBL" id="JBBMFT010000002">
    <property type="protein sequence ID" value="MEQ2455794.1"/>
    <property type="molecule type" value="Genomic_DNA"/>
</dbReference>
<evidence type="ECO:0000256" key="13">
    <source>
        <dbReference type="RuleBase" id="RU003785"/>
    </source>
</evidence>
<dbReference type="Proteomes" id="UP001440599">
    <property type="component" value="Unassembled WGS sequence"/>
</dbReference>
<comment type="caution">
    <text evidence="14">The sequence shown here is derived from an EMBL/GenBank/DDBJ whole genome shotgun (WGS) entry which is preliminary data.</text>
</comment>
<evidence type="ECO:0000256" key="4">
    <source>
        <dbReference type="ARBA" id="ARBA00022679"/>
    </source>
</evidence>